<feature type="chain" id="PRO_5020287770" description="ShKT domain-containing protein" evidence="1">
    <location>
        <begin position="32"/>
        <end position="101"/>
    </location>
</feature>
<protein>
    <recommendedName>
        <fullName evidence="4">ShKT domain-containing protein</fullName>
    </recommendedName>
</protein>
<name>A0A4U5MQP8_STECR</name>
<comment type="caution">
    <text evidence="2">The sequence shown here is derived from an EMBL/GenBank/DDBJ whole genome shotgun (WGS) entry which is preliminary data.</text>
</comment>
<proteinExistence type="predicted"/>
<reference evidence="2 3" key="2">
    <citation type="journal article" date="2019" name="G3 (Bethesda)">
        <title>Hybrid Assembly of the Genome of the Entomopathogenic Nematode Steinernema carpocapsae Identifies the X-Chromosome.</title>
        <authorList>
            <person name="Serra L."/>
            <person name="Macchietto M."/>
            <person name="Macias-Munoz A."/>
            <person name="McGill C.J."/>
            <person name="Rodriguez I.M."/>
            <person name="Rodriguez B."/>
            <person name="Murad R."/>
            <person name="Mortazavi A."/>
        </authorList>
    </citation>
    <scope>NUCLEOTIDE SEQUENCE [LARGE SCALE GENOMIC DNA]</scope>
    <source>
        <strain evidence="2 3">ALL</strain>
    </source>
</reference>
<dbReference type="EMBL" id="AZBU02000006">
    <property type="protein sequence ID" value="TKR71976.1"/>
    <property type="molecule type" value="Genomic_DNA"/>
</dbReference>
<dbReference type="OrthoDB" id="10359790at2759"/>
<sequence length="101" mass="10841">MLQSVLAAKMSSSQVLVLVSVVLAFCLLASAAPQPQGNLGVEPNSFPLFQAVAALKIPCEDFHSQRICLGIKQSGQCDTQGHIKYCYKTCTNCTGIVQKRP</sequence>
<organism evidence="2 3">
    <name type="scientific">Steinernema carpocapsae</name>
    <name type="common">Entomopathogenic nematode</name>
    <dbReference type="NCBI Taxonomy" id="34508"/>
    <lineage>
        <taxon>Eukaryota</taxon>
        <taxon>Metazoa</taxon>
        <taxon>Ecdysozoa</taxon>
        <taxon>Nematoda</taxon>
        <taxon>Chromadorea</taxon>
        <taxon>Rhabditida</taxon>
        <taxon>Tylenchina</taxon>
        <taxon>Panagrolaimomorpha</taxon>
        <taxon>Strongyloidoidea</taxon>
        <taxon>Steinernematidae</taxon>
        <taxon>Steinernema</taxon>
    </lineage>
</organism>
<feature type="signal peptide" evidence="1">
    <location>
        <begin position="1"/>
        <end position="31"/>
    </location>
</feature>
<evidence type="ECO:0000313" key="2">
    <source>
        <dbReference type="EMBL" id="TKR71976.1"/>
    </source>
</evidence>
<keyword evidence="3" id="KW-1185">Reference proteome</keyword>
<dbReference type="AlphaFoldDB" id="A0A4U5MQP8"/>
<keyword evidence="1" id="KW-0732">Signal</keyword>
<accession>A0A4U5MQP8</accession>
<evidence type="ECO:0008006" key="4">
    <source>
        <dbReference type="Google" id="ProtNLM"/>
    </source>
</evidence>
<evidence type="ECO:0000313" key="3">
    <source>
        <dbReference type="Proteomes" id="UP000298663"/>
    </source>
</evidence>
<dbReference type="Proteomes" id="UP000298663">
    <property type="component" value="Unassembled WGS sequence"/>
</dbReference>
<reference evidence="2 3" key="1">
    <citation type="journal article" date="2015" name="Genome Biol.">
        <title>Comparative genomics of Steinernema reveals deeply conserved gene regulatory networks.</title>
        <authorList>
            <person name="Dillman A.R."/>
            <person name="Macchietto M."/>
            <person name="Porter C.F."/>
            <person name="Rogers A."/>
            <person name="Williams B."/>
            <person name="Antoshechkin I."/>
            <person name="Lee M.M."/>
            <person name="Goodwin Z."/>
            <person name="Lu X."/>
            <person name="Lewis E.E."/>
            <person name="Goodrich-Blair H."/>
            <person name="Stock S.P."/>
            <person name="Adams B.J."/>
            <person name="Sternberg P.W."/>
            <person name="Mortazavi A."/>
        </authorList>
    </citation>
    <scope>NUCLEOTIDE SEQUENCE [LARGE SCALE GENOMIC DNA]</scope>
    <source>
        <strain evidence="2 3">ALL</strain>
    </source>
</reference>
<evidence type="ECO:0000256" key="1">
    <source>
        <dbReference type="SAM" id="SignalP"/>
    </source>
</evidence>
<gene>
    <name evidence="2" type="ORF">L596_019504</name>
</gene>